<feature type="transmembrane region" description="Helical" evidence="9">
    <location>
        <begin position="225"/>
        <end position="243"/>
    </location>
</feature>
<gene>
    <name evidence="10" type="ORF">MNBD_IGNAVI01-1926</name>
</gene>
<dbReference type="InterPro" id="IPR000537">
    <property type="entry name" value="UbiA_prenyltransferase"/>
</dbReference>
<evidence type="ECO:0000256" key="7">
    <source>
        <dbReference type="ARBA" id="ARBA00022989"/>
    </source>
</evidence>
<feature type="transmembrane region" description="Helical" evidence="9">
    <location>
        <begin position="100"/>
        <end position="117"/>
    </location>
</feature>
<proteinExistence type="inferred from homology"/>
<accession>A0A3B1CDN2</accession>
<keyword evidence="4" id="KW-1003">Cell membrane</keyword>
<sequence>MGKSNKDIGKLKSWVLASRPKTLPAAVSPILIGTSVAYYDDKLNIIAAIVALICSLLIQVGTNFVNDLYDHLKGSDSEERVGPERALATGMISVNEMKRVIYLTFVVTFLLGLYLVYIAGWPILLVGIFSIASGYAYTAGPYPLAYNGLGDIFVFVFFGVVAVVGTYYVQALQLTELIFVASIPAGTLITNILVVNNYRDIDEDRKNNKNTLAVKFGKQFSRIQYLVQMLIAYAVPVFVFINYDHSLAILLPLITLPIGIKLFRMLIILEGKALNKTLELTAKLSVIFSILFSIGFLL</sequence>
<evidence type="ECO:0000256" key="8">
    <source>
        <dbReference type="ARBA" id="ARBA00023136"/>
    </source>
</evidence>
<dbReference type="GO" id="GO:0042371">
    <property type="term" value="P:vitamin K biosynthetic process"/>
    <property type="evidence" value="ECO:0007669"/>
    <property type="project" value="TreeGrafter"/>
</dbReference>
<dbReference type="AlphaFoldDB" id="A0A3B1CDN2"/>
<name>A0A3B1CDN2_9ZZZZ</name>
<dbReference type="NCBIfam" id="TIGR00751">
    <property type="entry name" value="menA"/>
    <property type="match status" value="1"/>
</dbReference>
<dbReference type="UniPathway" id="UPA00079"/>
<dbReference type="PIRSF" id="PIRSF005355">
    <property type="entry name" value="UBIAD1"/>
    <property type="match status" value="1"/>
</dbReference>
<evidence type="ECO:0000256" key="5">
    <source>
        <dbReference type="ARBA" id="ARBA00022679"/>
    </source>
</evidence>
<dbReference type="HAMAP" id="MF_01937">
    <property type="entry name" value="MenA_1"/>
    <property type="match status" value="1"/>
</dbReference>
<feature type="transmembrane region" description="Helical" evidence="9">
    <location>
        <begin position="177"/>
        <end position="198"/>
    </location>
</feature>
<keyword evidence="7 9" id="KW-1133">Transmembrane helix</keyword>
<organism evidence="10">
    <name type="scientific">hydrothermal vent metagenome</name>
    <dbReference type="NCBI Taxonomy" id="652676"/>
    <lineage>
        <taxon>unclassified sequences</taxon>
        <taxon>metagenomes</taxon>
        <taxon>ecological metagenomes</taxon>
    </lineage>
</organism>
<evidence type="ECO:0000256" key="9">
    <source>
        <dbReference type="SAM" id="Phobius"/>
    </source>
</evidence>
<dbReference type="EMBL" id="UOGD01000421">
    <property type="protein sequence ID" value="VAX28606.1"/>
    <property type="molecule type" value="Genomic_DNA"/>
</dbReference>
<keyword evidence="6 9" id="KW-0812">Transmembrane</keyword>
<feature type="transmembrane region" description="Helical" evidence="9">
    <location>
        <begin position="45"/>
        <end position="65"/>
    </location>
</feature>
<dbReference type="Gene3D" id="1.10.357.140">
    <property type="entry name" value="UbiA prenyltransferase"/>
    <property type="match status" value="1"/>
</dbReference>
<keyword evidence="5 10" id="KW-0808">Transferase</keyword>
<dbReference type="CDD" id="cd13962">
    <property type="entry name" value="PT_UbiA_UBIAD1"/>
    <property type="match status" value="1"/>
</dbReference>
<feature type="transmembrane region" description="Helical" evidence="9">
    <location>
        <begin position="249"/>
        <end position="268"/>
    </location>
</feature>
<comment type="pathway">
    <text evidence="2">Quinol/quinone metabolism; menaquinone biosynthesis.</text>
</comment>
<dbReference type="GO" id="GO:0046428">
    <property type="term" value="F:1,4-dihydroxy-2-naphthoate polyprenyltransferase activity"/>
    <property type="evidence" value="ECO:0007669"/>
    <property type="project" value="UniProtKB-EC"/>
</dbReference>
<dbReference type="InterPro" id="IPR004657">
    <property type="entry name" value="MenA"/>
</dbReference>
<dbReference type="Pfam" id="PF01040">
    <property type="entry name" value="UbiA"/>
    <property type="match status" value="1"/>
</dbReference>
<feature type="transmembrane region" description="Helical" evidence="9">
    <location>
        <begin position="123"/>
        <end position="140"/>
    </location>
</feature>
<keyword evidence="8 9" id="KW-0472">Membrane</keyword>
<dbReference type="InterPro" id="IPR044878">
    <property type="entry name" value="UbiA_sf"/>
</dbReference>
<evidence type="ECO:0000256" key="2">
    <source>
        <dbReference type="ARBA" id="ARBA00004863"/>
    </source>
</evidence>
<evidence type="ECO:0000313" key="10">
    <source>
        <dbReference type="EMBL" id="VAX28606.1"/>
    </source>
</evidence>
<keyword evidence="3" id="KW-0474">Menaquinone biosynthesis</keyword>
<evidence type="ECO:0000256" key="3">
    <source>
        <dbReference type="ARBA" id="ARBA00022428"/>
    </source>
</evidence>
<evidence type="ECO:0000256" key="4">
    <source>
        <dbReference type="ARBA" id="ARBA00022475"/>
    </source>
</evidence>
<feature type="transmembrane region" description="Helical" evidence="9">
    <location>
        <begin position="280"/>
        <end position="297"/>
    </location>
</feature>
<dbReference type="PANTHER" id="PTHR13929">
    <property type="entry name" value="1,4-DIHYDROXY-2-NAPHTHOATE OCTAPRENYLTRANSFERASE"/>
    <property type="match status" value="1"/>
</dbReference>
<evidence type="ECO:0000256" key="6">
    <source>
        <dbReference type="ARBA" id="ARBA00022692"/>
    </source>
</evidence>
<dbReference type="NCBIfam" id="NF004751">
    <property type="entry name" value="PRK06080.1-3"/>
    <property type="match status" value="1"/>
</dbReference>
<protein>
    <submittedName>
        <fullName evidence="10">1,4-dihydroxy-2-naphthoate polyprenyltransferase</fullName>
        <ecNumber evidence="10">2.5.1.74</ecNumber>
    </submittedName>
</protein>
<feature type="transmembrane region" description="Helical" evidence="9">
    <location>
        <begin position="152"/>
        <end position="171"/>
    </location>
</feature>
<dbReference type="GO" id="GO:0016020">
    <property type="term" value="C:membrane"/>
    <property type="evidence" value="ECO:0007669"/>
    <property type="project" value="UniProtKB-SubCell"/>
</dbReference>
<comment type="subcellular location">
    <subcellularLocation>
        <location evidence="1">Membrane</location>
        <topology evidence="1">Multi-pass membrane protein</topology>
    </subcellularLocation>
</comment>
<dbReference type="EC" id="2.5.1.74" evidence="10"/>
<dbReference type="GO" id="GO:0009234">
    <property type="term" value="P:menaquinone biosynthetic process"/>
    <property type="evidence" value="ECO:0007669"/>
    <property type="project" value="UniProtKB-UniPathway"/>
</dbReference>
<reference evidence="10" key="1">
    <citation type="submission" date="2018-06" db="EMBL/GenBank/DDBJ databases">
        <authorList>
            <person name="Zhirakovskaya E."/>
        </authorList>
    </citation>
    <scope>NUCLEOTIDE SEQUENCE</scope>
</reference>
<dbReference type="PANTHER" id="PTHR13929:SF0">
    <property type="entry name" value="UBIA PRENYLTRANSFERASE DOMAIN-CONTAINING PROTEIN 1"/>
    <property type="match status" value="1"/>
</dbReference>
<dbReference type="InterPro" id="IPR026046">
    <property type="entry name" value="UBIAD1"/>
</dbReference>
<evidence type="ECO:0000256" key="1">
    <source>
        <dbReference type="ARBA" id="ARBA00004141"/>
    </source>
</evidence>